<comment type="caution">
    <text evidence="8">The sequence shown here is derived from an EMBL/GenBank/DDBJ whole genome shotgun (WGS) entry which is preliminary data.</text>
</comment>
<dbReference type="PANTHER" id="PTHR10430">
    <property type="entry name" value="PEROXIREDOXIN"/>
    <property type="match status" value="1"/>
</dbReference>
<evidence type="ECO:0000259" key="7">
    <source>
        <dbReference type="PROSITE" id="PS51352"/>
    </source>
</evidence>
<dbReference type="GO" id="GO:0008379">
    <property type="term" value="F:thioredoxin peroxidase activity"/>
    <property type="evidence" value="ECO:0007669"/>
    <property type="project" value="InterPro"/>
</dbReference>
<evidence type="ECO:0000256" key="4">
    <source>
        <dbReference type="ARBA" id="ARBA00023002"/>
    </source>
</evidence>
<dbReference type="OrthoDB" id="1882547at2759"/>
<keyword evidence="4" id="KW-0560">Oxidoreductase</keyword>
<feature type="coiled-coil region" evidence="6">
    <location>
        <begin position="184"/>
        <end position="211"/>
    </location>
</feature>
<dbReference type="SUPFAM" id="SSF52833">
    <property type="entry name" value="Thioredoxin-like"/>
    <property type="match status" value="1"/>
</dbReference>
<dbReference type="GO" id="GO:0042744">
    <property type="term" value="P:hydrogen peroxide catabolic process"/>
    <property type="evidence" value="ECO:0007669"/>
    <property type="project" value="TreeGrafter"/>
</dbReference>
<dbReference type="PANTHER" id="PTHR10430:SF16">
    <property type="entry name" value="PEROXIREDOXIN-5, MITOCHONDRIAL"/>
    <property type="match status" value="1"/>
</dbReference>
<dbReference type="GO" id="GO:0045454">
    <property type="term" value="P:cell redox homeostasis"/>
    <property type="evidence" value="ECO:0007669"/>
    <property type="project" value="TreeGrafter"/>
</dbReference>
<reference evidence="8 9" key="1">
    <citation type="journal article" date="2015" name="Plant Cell">
        <title>Oil accumulation by the oleaginous diatom Fistulifera solaris as revealed by the genome and transcriptome.</title>
        <authorList>
            <person name="Tanaka T."/>
            <person name="Maeda Y."/>
            <person name="Veluchamy A."/>
            <person name="Tanaka M."/>
            <person name="Abida H."/>
            <person name="Marechal E."/>
            <person name="Bowler C."/>
            <person name="Muto M."/>
            <person name="Sunaga Y."/>
            <person name="Tanaka M."/>
            <person name="Yoshino T."/>
            <person name="Taniguchi T."/>
            <person name="Fukuda Y."/>
            <person name="Nemoto M."/>
            <person name="Matsumoto M."/>
            <person name="Wong P.S."/>
            <person name="Aburatani S."/>
            <person name="Fujibuchi W."/>
        </authorList>
    </citation>
    <scope>NUCLEOTIDE SEQUENCE [LARGE SCALE GENOMIC DNA]</scope>
    <source>
        <strain evidence="8 9">JPCC DA0580</strain>
    </source>
</reference>
<keyword evidence="2" id="KW-0575">Peroxidase</keyword>
<dbReference type="InterPro" id="IPR037944">
    <property type="entry name" value="PRX5-like"/>
</dbReference>
<dbReference type="GO" id="GO:0005737">
    <property type="term" value="C:cytoplasm"/>
    <property type="evidence" value="ECO:0007669"/>
    <property type="project" value="TreeGrafter"/>
</dbReference>
<proteinExistence type="inferred from homology"/>
<sequence>MLFVNSLCKKGVKACSLVYEFSLRQQIRSMSLIAPGTSMLSSVIHLEKARPWYNNASEGSNLASDNAVRLTDLFKGKTVALFGVPAPFTGTCTNEHYPGYKKLADELLDAGCDDIICYSVSDPYAHHGWQLALKNDPRKIQFFADPEATFAKAYGVDRVYDKVSLGTRSERFSMIVVDGNVAYFKVVDNAAADAEQLLEELREIKDNKEFA</sequence>
<protein>
    <recommendedName>
        <fullName evidence="7">Thioredoxin domain-containing protein</fullName>
    </recommendedName>
</protein>
<evidence type="ECO:0000313" key="9">
    <source>
        <dbReference type="Proteomes" id="UP000198406"/>
    </source>
</evidence>
<dbReference type="GO" id="GO:0034599">
    <property type="term" value="P:cellular response to oxidative stress"/>
    <property type="evidence" value="ECO:0007669"/>
    <property type="project" value="InterPro"/>
</dbReference>
<keyword evidence="3" id="KW-0049">Antioxidant</keyword>
<dbReference type="Proteomes" id="UP000198406">
    <property type="component" value="Unassembled WGS sequence"/>
</dbReference>
<feature type="domain" description="Thioredoxin" evidence="7">
    <location>
        <begin position="43"/>
        <end position="206"/>
    </location>
</feature>
<dbReference type="InParanoid" id="A0A1Z5JG61"/>
<gene>
    <name evidence="8" type="ORF">FisN_2Hh484</name>
</gene>
<name>A0A1Z5JG61_FISSO</name>
<dbReference type="AlphaFoldDB" id="A0A1Z5JG61"/>
<dbReference type="Pfam" id="PF08534">
    <property type="entry name" value="Redoxin"/>
    <property type="match status" value="1"/>
</dbReference>
<dbReference type="InterPro" id="IPR013740">
    <property type="entry name" value="Redoxin"/>
</dbReference>
<keyword evidence="6" id="KW-0175">Coiled coil</keyword>
<dbReference type="Gene3D" id="3.40.30.10">
    <property type="entry name" value="Glutaredoxin"/>
    <property type="match status" value="1"/>
</dbReference>
<keyword evidence="9" id="KW-1185">Reference proteome</keyword>
<dbReference type="EMBL" id="BDSP01000060">
    <property type="protein sequence ID" value="GAX12995.1"/>
    <property type="molecule type" value="Genomic_DNA"/>
</dbReference>
<evidence type="ECO:0000256" key="3">
    <source>
        <dbReference type="ARBA" id="ARBA00022862"/>
    </source>
</evidence>
<evidence type="ECO:0000313" key="8">
    <source>
        <dbReference type="EMBL" id="GAX12995.1"/>
    </source>
</evidence>
<evidence type="ECO:0000256" key="1">
    <source>
        <dbReference type="ARBA" id="ARBA00010505"/>
    </source>
</evidence>
<evidence type="ECO:0000256" key="2">
    <source>
        <dbReference type="ARBA" id="ARBA00022559"/>
    </source>
</evidence>
<dbReference type="InterPro" id="IPR036249">
    <property type="entry name" value="Thioredoxin-like_sf"/>
</dbReference>
<feature type="active site" description="Cysteine sulfenic acid (-SOH) intermediate" evidence="5">
    <location>
        <position position="92"/>
    </location>
</feature>
<dbReference type="PROSITE" id="PS51352">
    <property type="entry name" value="THIOREDOXIN_2"/>
    <property type="match status" value="1"/>
</dbReference>
<dbReference type="InterPro" id="IPR013766">
    <property type="entry name" value="Thioredoxin_domain"/>
</dbReference>
<accession>A0A1Z5JG61</accession>
<evidence type="ECO:0000256" key="6">
    <source>
        <dbReference type="SAM" id="Coils"/>
    </source>
</evidence>
<organism evidence="8 9">
    <name type="scientific">Fistulifera solaris</name>
    <name type="common">Oleaginous diatom</name>
    <dbReference type="NCBI Taxonomy" id="1519565"/>
    <lineage>
        <taxon>Eukaryota</taxon>
        <taxon>Sar</taxon>
        <taxon>Stramenopiles</taxon>
        <taxon>Ochrophyta</taxon>
        <taxon>Bacillariophyta</taxon>
        <taxon>Bacillariophyceae</taxon>
        <taxon>Bacillariophycidae</taxon>
        <taxon>Naviculales</taxon>
        <taxon>Naviculaceae</taxon>
        <taxon>Fistulifera</taxon>
    </lineage>
</organism>
<comment type="similarity">
    <text evidence="1">Belongs to the peroxiredoxin family. Prx5 subfamily.</text>
</comment>
<evidence type="ECO:0000256" key="5">
    <source>
        <dbReference type="PIRSR" id="PIRSR637944-1"/>
    </source>
</evidence>